<dbReference type="AlphaFoldDB" id="A0A9J7BLA1"/>
<dbReference type="InterPro" id="IPR054333">
    <property type="entry name" value="REase-ARP-assoc"/>
</dbReference>
<name>A0A9J7BLA1_9BACT</name>
<keyword evidence="2" id="KW-1185">Reference proteome</keyword>
<gene>
    <name evidence="1" type="ORF">MOP44_22945</name>
</gene>
<dbReference type="Pfam" id="PF22558">
    <property type="entry name" value="REase-ARP"/>
    <property type="match status" value="1"/>
</dbReference>
<sequence length="336" mass="37912">MALQPGGYSSALRRELAARNREWGRTWPHVESYGDDPVVVYCPVDGSHGNFYGPAYEAILARPAWAKRLNKVHTGGRALPRWADDPKRKWCELDSCMSSDALLMNMFCTPGVMDSPAVRRLLGVEDSLEPEFGWKAKVPLKSGLFDRTEVDMRLGNLLVEAKLTEADFQTRKAEIVEAYRDFDIVFDRELLPRVEVMTTRRRTAEEFSEAYTQEWEDTDGLTADEVGETAREFRAGLVTDAEQAAPREVRYRGYQLIRNVLAAYVTNARFCVICDERRPDLIEAWFAVMRAVRSAEMRTRLAALTWQELAAVVPDGLRVFLAAKYGIGAPGPPLGL</sequence>
<reference evidence="1" key="1">
    <citation type="submission" date="2021-04" db="EMBL/GenBank/DDBJ databases">
        <title>Phylogenetic analysis of Acidobacteriaceae.</title>
        <authorList>
            <person name="Qiu L."/>
            <person name="Zhang Q."/>
        </authorList>
    </citation>
    <scope>NUCLEOTIDE SEQUENCE</scope>
    <source>
        <strain evidence="1">DSM 25168</strain>
    </source>
</reference>
<evidence type="ECO:0000313" key="2">
    <source>
        <dbReference type="Proteomes" id="UP001059380"/>
    </source>
</evidence>
<dbReference type="Proteomes" id="UP001059380">
    <property type="component" value="Chromosome"/>
</dbReference>
<proteinExistence type="predicted"/>
<evidence type="ECO:0000313" key="1">
    <source>
        <dbReference type="EMBL" id="UWZ83411.1"/>
    </source>
</evidence>
<dbReference type="EMBL" id="CP093313">
    <property type="protein sequence ID" value="UWZ83411.1"/>
    <property type="molecule type" value="Genomic_DNA"/>
</dbReference>
<protein>
    <submittedName>
        <fullName evidence="1">Uncharacterized protein</fullName>
    </submittedName>
</protein>
<dbReference type="RefSeq" id="WP_260792746.1">
    <property type="nucleotide sequence ID" value="NZ_CP093313.1"/>
</dbReference>
<dbReference type="KEGG" id="orp:MOP44_22945"/>
<organism evidence="1 2">
    <name type="scientific">Occallatibacter riparius</name>
    <dbReference type="NCBI Taxonomy" id="1002689"/>
    <lineage>
        <taxon>Bacteria</taxon>
        <taxon>Pseudomonadati</taxon>
        <taxon>Acidobacteriota</taxon>
        <taxon>Terriglobia</taxon>
        <taxon>Terriglobales</taxon>
        <taxon>Acidobacteriaceae</taxon>
        <taxon>Occallatibacter</taxon>
    </lineage>
</organism>
<accession>A0A9J7BLA1</accession>